<accession>D6TJE7</accession>
<dbReference type="STRING" id="485913.Krac_11118"/>
<sequence>MESGVCVSKQIHLDEQLVAYIYFSVRPFPHGVCTRTFLELRVCRFAYTW</sequence>
<evidence type="ECO:0000313" key="2">
    <source>
        <dbReference type="Proteomes" id="UP000004508"/>
    </source>
</evidence>
<reference evidence="1 2" key="1">
    <citation type="journal article" date="2011" name="Stand. Genomic Sci.">
        <title>Non-contiguous finished genome sequence and contextual data of the filamentous soil bacterium Ktedonobacter racemifer type strain (SOSP1-21).</title>
        <authorList>
            <person name="Chang Y.J."/>
            <person name="Land M."/>
            <person name="Hauser L."/>
            <person name="Chertkov O."/>
            <person name="Del Rio T.G."/>
            <person name="Nolan M."/>
            <person name="Copeland A."/>
            <person name="Tice H."/>
            <person name="Cheng J.F."/>
            <person name="Lucas S."/>
            <person name="Han C."/>
            <person name="Goodwin L."/>
            <person name="Pitluck S."/>
            <person name="Ivanova N."/>
            <person name="Ovchinikova G."/>
            <person name="Pati A."/>
            <person name="Chen A."/>
            <person name="Palaniappan K."/>
            <person name="Mavromatis K."/>
            <person name="Liolios K."/>
            <person name="Brettin T."/>
            <person name="Fiebig A."/>
            <person name="Rohde M."/>
            <person name="Abt B."/>
            <person name="Goker M."/>
            <person name="Detter J.C."/>
            <person name="Woyke T."/>
            <person name="Bristow J."/>
            <person name="Eisen J.A."/>
            <person name="Markowitz V."/>
            <person name="Hugenholtz P."/>
            <person name="Kyrpides N.C."/>
            <person name="Klenk H.P."/>
            <person name="Lapidus A."/>
        </authorList>
    </citation>
    <scope>NUCLEOTIDE SEQUENCE [LARGE SCALE GENOMIC DNA]</scope>
    <source>
        <strain evidence="2">DSM 44963</strain>
    </source>
</reference>
<dbReference type="EMBL" id="ADVG01000001">
    <property type="protein sequence ID" value="EFH89554.1"/>
    <property type="molecule type" value="Genomic_DNA"/>
</dbReference>
<protein>
    <submittedName>
        <fullName evidence="1">Uncharacterized protein</fullName>
    </submittedName>
</protein>
<name>D6TJE7_KTERA</name>
<comment type="caution">
    <text evidence="1">The sequence shown here is derived from an EMBL/GenBank/DDBJ whole genome shotgun (WGS) entry which is preliminary data.</text>
</comment>
<proteinExistence type="predicted"/>
<organism evidence="1 2">
    <name type="scientific">Ktedonobacter racemifer DSM 44963</name>
    <dbReference type="NCBI Taxonomy" id="485913"/>
    <lineage>
        <taxon>Bacteria</taxon>
        <taxon>Bacillati</taxon>
        <taxon>Chloroflexota</taxon>
        <taxon>Ktedonobacteria</taxon>
        <taxon>Ktedonobacterales</taxon>
        <taxon>Ktedonobacteraceae</taxon>
        <taxon>Ktedonobacter</taxon>
    </lineage>
</organism>
<dbReference type="Proteomes" id="UP000004508">
    <property type="component" value="Unassembled WGS sequence"/>
</dbReference>
<evidence type="ECO:0000313" key="1">
    <source>
        <dbReference type="EMBL" id="EFH89554.1"/>
    </source>
</evidence>
<keyword evidence="2" id="KW-1185">Reference proteome</keyword>
<dbReference type="AlphaFoldDB" id="D6TJE7"/>
<dbReference type="InParanoid" id="D6TJE7"/>
<gene>
    <name evidence="1" type="ORF">Krac_11118</name>
</gene>